<evidence type="ECO:0000256" key="4">
    <source>
        <dbReference type="ARBA" id="ARBA00037921"/>
    </source>
</evidence>
<dbReference type="Proteomes" id="UP000554482">
    <property type="component" value="Unassembled WGS sequence"/>
</dbReference>
<keyword evidence="2" id="KW-0560">Oxidoreductase</keyword>
<reference evidence="6 7" key="1">
    <citation type="submission" date="2020-06" db="EMBL/GenBank/DDBJ databases">
        <title>Transcriptomic and genomic resources for Thalictrum thalictroides and T. hernandezii: Facilitating candidate gene discovery in an emerging model plant lineage.</title>
        <authorList>
            <person name="Arias T."/>
            <person name="Riano-Pachon D.M."/>
            <person name="Di Stilio V.S."/>
        </authorList>
    </citation>
    <scope>NUCLEOTIDE SEQUENCE [LARGE SCALE GENOMIC DNA]</scope>
    <source>
        <strain evidence="7">cv. WT478/WT964</strain>
        <tissue evidence="6">Leaves</tissue>
    </source>
</reference>
<evidence type="ECO:0000256" key="2">
    <source>
        <dbReference type="ARBA" id="ARBA00023002"/>
    </source>
</evidence>
<dbReference type="AlphaFoldDB" id="A0A7J6VMR1"/>
<dbReference type="InterPro" id="IPR015590">
    <property type="entry name" value="Aldehyde_DH_dom"/>
</dbReference>
<keyword evidence="7" id="KW-1185">Reference proteome</keyword>
<comment type="similarity">
    <text evidence="1">Belongs to the aldehyde dehydrogenase family.</text>
</comment>
<evidence type="ECO:0000313" key="6">
    <source>
        <dbReference type="EMBL" id="KAF5185430.1"/>
    </source>
</evidence>
<dbReference type="InterPro" id="IPR016160">
    <property type="entry name" value="Ald_DH_CS_CYS"/>
</dbReference>
<comment type="caution">
    <text evidence="6">The sequence shown here is derived from an EMBL/GenBank/DDBJ whole genome shotgun (WGS) entry which is preliminary data.</text>
</comment>
<gene>
    <name evidence="6" type="ORF">FRX31_024979</name>
</gene>
<keyword evidence="3" id="KW-0520">NAD</keyword>
<dbReference type="PANTHER" id="PTHR43860:SF2">
    <property type="entry name" value="BETAINE ALDEHYDE DEHYDROGENASE-RELATED"/>
    <property type="match status" value="1"/>
</dbReference>
<dbReference type="OrthoDB" id="1721490at2759"/>
<proteinExistence type="inferred from homology"/>
<dbReference type="GO" id="GO:0004029">
    <property type="term" value="F:aldehyde dehydrogenase (NAD+) activity"/>
    <property type="evidence" value="ECO:0007669"/>
    <property type="project" value="UniProtKB-ARBA"/>
</dbReference>
<name>A0A7J6VMR1_THATH</name>
<organism evidence="6 7">
    <name type="scientific">Thalictrum thalictroides</name>
    <name type="common">Rue-anemone</name>
    <name type="synonym">Anemone thalictroides</name>
    <dbReference type="NCBI Taxonomy" id="46969"/>
    <lineage>
        <taxon>Eukaryota</taxon>
        <taxon>Viridiplantae</taxon>
        <taxon>Streptophyta</taxon>
        <taxon>Embryophyta</taxon>
        <taxon>Tracheophyta</taxon>
        <taxon>Spermatophyta</taxon>
        <taxon>Magnoliopsida</taxon>
        <taxon>Ranunculales</taxon>
        <taxon>Ranunculaceae</taxon>
        <taxon>Thalictroideae</taxon>
        <taxon>Thalictrum</taxon>
    </lineage>
</organism>
<evidence type="ECO:0000313" key="7">
    <source>
        <dbReference type="Proteomes" id="UP000554482"/>
    </source>
</evidence>
<dbReference type="Gene3D" id="3.40.309.10">
    <property type="entry name" value="Aldehyde Dehydrogenase, Chain A, domain 2"/>
    <property type="match status" value="1"/>
</dbReference>
<sequence>MRQHRWQSCDAFMASYLAKNHISQNVDLDKAAEWTAFGIFWTNGQICSATSRLIVQILQICWCSPYRQKV</sequence>
<evidence type="ECO:0000256" key="1">
    <source>
        <dbReference type="ARBA" id="ARBA00009986"/>
    </source>
</evidence>
<accession>A0A7J6VMR1</accession>
<evidence type="ECO:0000259" key="5">
    <source>
        <dbReference type="Pfam" id="PF00171"/>
    </source>
</evidence>
<dbReference type="EMBL" id="JABWDY010030720">
    <property type="protein sequence ID" value="KAF5185430.1"/>
    <property type="molecule type" value="Genomic_DNA"/>
</dbReference>
<dbReference type="PROSITE" id="PS00070">
    <property type="entry name" value="ALDEHYDE_DEHYDR_CYS"/>
    <property type="match status" value="1"/>
</dbReference>
<dbReference type="InterPro" id="IPR016161">
    <property type="entry name" value="Ald_DH/histidinol_DH"/>
</dbReference>
<dbReference type="InterPro" id="IPR016163">
    <property type="entry name" value="Ald_DH_C"/>
</dbReference>
<dbReference type="Pfam" id="PF00171">
    <property type="entry name" value="Aldedh"/>
    <property type="match status" value="1"/>
</dbReference>
<evidence type="ECO:0000256" key="3">
    <source>
        <dbReference type="ARBA" id="ARBA00023027"/>
    </source>
</evidence>
<dbReference type="PANTHER" id="PTHR43860">
    <property type="entry name" value="BETAINE ALDEHYDE DEHYDROGENASE"/>
    <property type="match status" value="1"/>
</dbReference>
<feature type="domain" description="Aldehyde dehydrogenase" evidence="5">
    <location>
        <begin position="21"/>
        <end position="56"/>
    </location>
</feature>
<dbReference type="SUPFAM" id="SSF53720">
    <property type="entry name" value="ALDH-like"/>
    <property type="match status" value="1"/>
</dbReference>
<protein>
    <recommendedName>
        <fullName evidence="5">Aldehyde dehydrogenase domain-containing protein</fullName>
    </recommendedName>
</protein>
<comment type="pathway">
    <text evidence="4">Amine and polyamine biosynthesis; betaine biosynthesis via choline pathway; betaine from betaine aldehyde: step 1/1.</text>
</comment>